<comment type="caution">
    <text evidence="1">The sequence shown here is derived from an EMBL/GenBank/DDBJ whole genome shotgun (WGS) entry which is preliminary data.</text>
</comment>
<dbReference type="AlphaFoldDB" id="A0A139Q252"/>
<sequence length="328" mass="38878">MSDIRELSDYEQSESLPFVCYDRSMFHYFQRINKFNFFKVLFIDRYLGFQYSDGNEPLLPYNYNGFDKLKANYGVDIESTVEELSGILTERFSNGYMAYAMLKTVHKDGSFYNTNTLIEDIKGDIVYITKTNETMRKVYTPITINELLDRFPLTEEGKVSLSFIKADQFFEKHQNLKIENVLKNILIGEYQYEIKHGNLYRDKKVMVPNCNAFQKLIGYFENEEPQILENGINKKNQLRMYKHIANKINPILNCWEMIIEFDDDDIIRESITNVRNDLKSLFKWFSLLNSKLNKAFYKNYMVSLIKLSEDYSVFQNSVHSYVLSKEKK</sequence>
<reference evidence="1 2" key="1">
    <citation type="submission" date="2016-01" db="EMBL/GenBank/DDBJ databases">
        <title>Highly variable Streptococcus oralis are common among viridans streptococci isolated from primates.</title>
        <authorList>
            <person name="Denapaite D."/>
            <person name="Rieger M."/>
            <person name="Koendgen S."/>
            <person name="Brueckner R."/>
            <person name="Ochigava I."/>
            <person name="Kappeler P."/>
            <person name="Maetz-Rensing K."/>
            <person name="Leendertz F."/>
            <person name="Hakenbeck R."/>
        </authorList>
    </citation>
    <scope>NUCLEOTIDE SEQUENCE [LARGE SCALE GENOMIC DNA]</scope>
    <source>
        <strain evidence="1 2">DD28</strain>
    </source>
</reference>
<dbReference type="Proteomes" id="UP000070136">
    <property type="component" value="Unassembled WGS sequence"/>
</dbReference>
<dbReference type="EMBL" id="LQOA01000054">
    <property type="protein sequence ID" value="KXT96618.1"/>
    <property type="molecule type" value="Genomic_DNA"/>
</dbReference>
<gene>
    <name evidence="1" type="ORF">SMIDD28_02065</name>
</gene>
<name>A0A139Q252_STRMT</name>
<organism evidence="1 2">
    <name type="scientific">Streptococcus mitis</name>
    <dbReference type="NCBI Taxonomy" id="28037"/>
    <lineage>
        <taxon>Bacteria</taxon>
        <taxon>Bacillati</taxon>
        <taxon>Bacillota</taxon>
        <taxon>Bacilli</taxon>
        <taxon>Lactobacillales</taxon>
        <taxon>Streptococcaceae</taxon>
        <taxon>Streptococcus</taxon>
        <taxon>Streptococcus mitis group</taxon>
    </lineage>
</organism>
<dbReference type="RefSeq" id="WP_155719338.1">
    <property type="nucleotide sequence ID" value="NZ_KQ970266.1"/>
</dbReference>
<protein>
    <submittedName>
        <fullName evidence="1">Uncharacterized protein</fullName>
    </submittedName>
</protein>
<dbReference type="PATRIC" id="fig|28037.234.peg.2155"/>
<evidence type="ECO:0000313" key="1">
    <source>
        <dbReference type="EMBL" id="KXT96618.1"/>
    </source>
</evidence>
<accession>A0A139Q252</accession>
<evidence type="ECO:0000313" key="2">
    <source>
        <dbReference type="Proteomes" id="UP000070136"/>
    </source>
</evidence>
<proteinExistence type="predicted"/>
<dbReference type="OrthoDB" id="1551452at2"/>